<organism evidence="2 3">
    <name type="scientific">Coprinellus micaceus</name>
    <name type="common">Glistening ink-cap mushroom</name>
    <name type="synonym">Coprinus micaceus</name>
    <dbReference type="NCBI Taxonomy" id="71717"/>
    <lineage>
        <taxon>Eukaryota</taxon>
        <taxon>Fungi</taxon>
        <taxon>Dikarya</taxon>
        <taxon>Basidiomycota</taxon>
        <taxon>Agaricomycotina</taxon>
        <taxon>Agaricomycetes</taxon>
        <taxon>Agaricomycetidae</taxon>
        <taxon>Agaricales</taxon>
        <taxon>Agaricineae</taxon>
        <taxon>Psathyrellaceae</taxon>
        <taxon>Coprinellus</taxon>
    </lineage>
</organism>
<comment type="caution">
    <text evidence="2">The sequence shown here is derived from an EMBL/GenBank/DDBJ whole genome shotgun (WGS) entry which is preliminary data.</text>
</comment>
<dbReference type="STRING" id="71717.A0A4Y7SF20"/>
<evidence type="ECO:0008006" key="4">
    <source>
        <dbReference type="Google" id="ProtNLM"/>
    </source>
</evidence>
<feature type="region of interest" description="Disordered" evidence="1">
    <location>
        <begin position="224"/>
        <end position="243"/>
    </location>
</feature>
<evidence type="ECO:0000313" key="3">
    <source>
        <dbReference type="Proteomes" id="UP000298030"/>
    </source>
</evidence>
<keyword evidence="3" id="KW-1185">Reference proteome</keyword>
<gene>
    <name evidence="2" type="ORF">FA13DRAFT_1801996</name>
</gene>
<dbReference type="AlphaFoldDB" id="A0A4Y7SF20"/>
<dbReference type="OrthoDB" id="2564904at2759"/>
<dbReference type="EMBL" id="QPFP01000180">
    <property type="protein sequence ID" value="TEB19657.1"/>
    <property type="molecule type" value="Genomic_DNA"/>
</dbReference>
<reference evidence="2 3" key="1">
    <citation type="journal article" date="2019" name="Nat. Ecol. Evol.">
        <title>Megaphylogeny resolves global patterns of mushroom evolution.</title>
        <authorList>
            <person name="Varga T."/>
            <person name="Krizsan K."/>
            <person name="Foldi C."/>
            <person name="Dima B."/>
            <person name="Sanchez-Garcia M."/>
            <person name="Sanchez-Ramirez S."/>
            <person name="Szollosi G.J."/>
            <person name="Szarkandi J.G."/>
            <person name="Papp V."/>
            <person name="Albert L."/>
            <person name="Andreopoulos W."/>
            <person name="Angelini C."/>
            <person name="Antonin V."/>
            <person name="Barry K.W."/>
            <person name="Bougher N.L."/>
            <person name="Buchanan P."/>
            <person name="Buyck B."/>
            <person name="Bense V."/>
            <person name="Catcheside P."/>
            <person name="Chovatia M."/>
            <person name="Cooper J."/>
            <person name="Damon W."/>
            <person name="Desjardin D."/>
            <person name="Finy P."/>
            <person name="Geml J."/>
            <person name="Haridas S."/>
            <person name="Hughes K."/>
            <person name="Justo A."/>
            <person name="Karasinski D."/>
            <person name="Kautmanova I."/>
            <person name="Kiss B."/>
            <person name="Kocsube S."/>
            <person name="Kotiranta H."/>
            <person name="LaButti K.M."/>
            <person name="Lechner B.E."/>
            <person name="Liimatainen K."/>
            <person name="Lipzen A."/>
            <person name="Lukacs Z."/>
            <person name="Mihaltcheva S."/>
            <person name="Morgado L.N."/>
            <person name="Niskanen T."/>
            <person name="Noordeloos M.E."/>
            <person name="Ohm R.A."/>
            <person name="Ortiz-Santana B."/>
            <person name="Ovrebo C."/>
            <person name="Racz N."/>
            <person name="Riley R."/>
            <person name="Savchenko A."/>
            <person name="Shiryaev A."/>
            <person name="Soop K."/>
            <person name="Spirin V."/>
            <person name="Szebenyi C."/>
            <person name="Tomsovsky M."/>
            <person name="Tulloss R.E."/>
            <person name="Uehling J."/>
            <person name="Grigoriev I.V."/>
            <person name="Vagvolgyi C."/>
            <person name="Papp T."/>
            <person name="Martin F.M."/>
            <person name="Miettinen O."/>
            <person name="Hibbett D.S."/>
            <person name="Nagy L.G."/>
        </authorList>
    </citation>
    <scope>NUCLEOTIDE SEQUENCE [LARGE SCALE GENOMIC DNA]</scope>
    <source>
        <strain evidence="2 3">FP101781</strain>
    </source>
</reference>
<accession>A0A4Y7SF20</accession>
<feature type="compositionally biased region" description="Low complexity" evidence="1">
    <location>
        <begin position="301"/>
        <end position="340"/>
    </location>
</feature>
<proteinExistence type="predicted"/>
<feature type="region of interest" description="Disordered" evidence="1">
    <location>
        <begin position="301"/>
        <end position="357"/>
    </location>
</feature>
<sequence>MTPTPPQPYKVDTDVGLIRGLQAGYNICNSTTETQTSLCQTSYFNSADDFCVWARTSPTPSWATPRARWSRVDPDAGLCPGRGFMDQSAINIKTGDWGGEMDPHGADLRGNPMGGVIFSTAFGGVKQVMEWHNFIGGGRFCFKSCDPAGPNAAHYCEHVFDRIGCDYNIPNAAKDGVFESCKDANGFTLHHTLPRLLSPHSRRCCPSTFAIAILPPLLSHHPSTLTYPSSPRSHRTGDNQDFPGIYTENGVVMTYTQPAESLGAISTMPYQPKVPASSECSTFTSSVVYTGLPSPTKALVTGSSTATGTSGAAATGTSKGAGSAGSSSTGTAKAASATGTDNGSSELAGPSSRASLV</sequence>
<evidence type="ECO:0000256" key="1">
    <source>
        <dbReference type="SAM" id="MobiDB-lite"/>
    </source>
</evidence>
<dbReference type="Proteomes" id="UP000298030">
    <property type="component" value="Unassembled WGS sequence"/>
</dbReference>
<name>A0A4Y7SF20_COPMI</name>
<evidence type="ECO:0000313" key="2">
    <source>
        <dbReference type="EMBL" id="TEB19657.1"/>
    </source>
</evidence>
<protein>
    <recommendedName>
        <fullName evidence="4">Macrofage activating glyco protein</fullName>
    </recommendedName>
</protein>